<reference evidence="2" key="1">
    <citation type="journal article" date="2014" name="Science">
        <title>Ancient hybridizations among the ancestral genomes of bread wheat.</title>
        <authorList>
            <consortium name="International Wheat Genome Sequencing Consortium,"/>
            <person name="Marcussen T."/>
            <person name="Sandve S.R."/>
            <person name="Heier L."/>
            <person name="Spannagl M."/>
            <person name="Pfeifer M."/>
            <person name="Jakobsen K.S."/>
            <person name="Wulff B.B."/>
            <person name="Steuernagel B."/>
            <person name="Mayer K.F."/>
            <person name="Olsen O.A."/>
        </authorList>
    </citation>
    <scope>NUCLEOTIDE SEQUENCE [LARGE SCALE GENOMIC DNA]</scope>
    <source>
        <strain evidence="2">cv. AL8/78</strain>
    </source>
</reference>
<reference evidence="1" key="3">
    <citation type="journal article" date="2017" name="Nature">
        <title>Genome sequence of the progenitor of the wheat D genome Aegilops tauschii.</title>
        <authorList>
            <person name="Luo M.C."/>
            <person name="Gu Y.Q."/>
            <person name="Puiu D."/>
            <person name="Wang H."/>
            <person name="Twardziok S.O."/>
            <person name="Deal K.R."/>
            <person name="Huo N."/>
            <person name="Zhu T."/>
            <person name="Wang L."/>
            <person name="Wang Y."/>
            <person name="McGuire P.E."/>
            <person name="Liu S."/>
            <person name="Long H."/>
            <person name="Ramasamy R.K."/>
            <person name="Rodriguez J.C."/>
            <person name="Van S.L."/>
            <person name="Yuan L."/>
            <person name="Wang Z."/>
            <person name="Xia Z."/>
            <person name="Xiao L."/>
            <person name="Anderson O.D."/>
            <person name="Ouyang S."/>
            <person name="Liang Y."/>
            <person name="Zimin A.V."/>
            <person name="Pertea G."/>
            <person name="Qi P."/>
            <person name="Bennetzen J.L."/>
            <person name="Dai X."/>
            <person name="Dawson M.W."/>
            <person name="Muller H.G."/>
            <person name="Kugler K."/>
            <person name="Rivarola-Duarte L."/>
            <person name="Spannagl M."/>
            <person name="Mayer K.F.X."/>
            <person name="Lu F.H."/>
            <person name="Bevan M.W."/>
            <person name="Leroy P."/>
            <person name="Li P."/>
            <person name="You F.M."/>
            <person name="Sun Q."/>
            <person name="Liu Z."/>
            <person name="Lyons E."/>
            <person name="Wicker T."/>
            <person name="Salzberg S.L."/>
            <person name="Devos K.M."/>
            <person name="Dvorak J."/>
        </authorList>
    </citation>
    <scope>NUCLEOTIDE SEQUENCE [LARGE SCALE GENOMIC DNA]</scope>
    <source>
        <strain evidence="1">cv. AL8/78</strain>
    </source>
</reference>
<proteinExistence type="predicted"/>
<evidence type="ECO:0000313" key="1">
    <source>
        <dbReference type="EnsemblPlants" id="AET3Gv20705300.4"/>
    </source>
</evidence>
<reference evidence="2" key="2">
    <citation type="journal article" date="2017" name="Nat. Plants">
        <title>The Aegilops tauschii genome reveals multiple impacts of transposons.</title>
        <authorList>
            <person name="Zhao G."/>
            <person name="Zou C."/>
            <person name="Li K."/>
            <person name="Wang K."/>
            <person name="Li T."/>
            <person name="Gao L."/>
            <person name="Zhang X."/>
            <person name="Wang H."/>
            <person name="Yang Z."/>
            <person name="Liu X."/>
            <person name="Jiang W."/>
            <person name="Mao L."/>
            <person name="Kong X."/>
            <person name="Jiao Y."/>
            <person name="Jia J."/>
        </authorList>
    </citation>
    <scope>NUCLEOTIDE SEQUENCE [LARGE SCALE GENOMIC DNA]</scope>
    <source>
        <strain evidence="2">cv. AL8/78</strain>
    </source>
</reference>
<name>A0A453FKF7_AEGTS</name>
<dbReference type="Gramene" id="AET3Gv20705300.4">
    <property type="protein sequence ID" value="AET3Gv20705300.4"/>
    <property type="gene ID" value="AET3Gv20705300"/>
</dbReference>
<reference evidence="1" key="5">
    <citation type="journal article" date="2021" name="G3 (Bethesda)">
        <title>Aegilops tauschii genome assembly Aet v5.0 features greater sequence contiguity and improved annotation.</title>
        <authorList>
            <person name="Wang L."/>
            <person name="Zhu T."/>
            <person name="Rodriguez J.C."/>
            <person name="Deal K.R."/>
            <person name="Dubcovsky J."/>
            <person name="McGuire P.E."/>
            <person name="Lux T."/>
            <person name="Spannagl M."/>
            <person name="Mayer K.F.X."/>
            <person name="Baldrich P."/>
            <person name="Meyers B.C."/>
            <person name="Huo N."/>
            <person name="Gu Y.Q."/>
            <person name="Zhou H."/>
            <person name="Devos K.M."/>
            <person name="Bennetzen J.L."/>
            <person name="Unver T."/>
            <person name="Budak H."/>
            <person name="Gulick P.J."/>
            <person name="Galiba G."/>
            <person name="Kalapos B."/>
            <person name="Nelson D.R."/>
            <person name="Li P."/>
            <person name="You F.M."/>
            <person name="Luo M.C."/>
            <person name="Dvorak J."/>
        </authorList>
    </citation>
    <scope>NUCLEOTIDE SEQUENCE [LARGE SCALE GENOMIC DNA]</scope>
    <source>
        <strain evidence="1">cv. AL8/78</strain>
    </source>
</reference>
<protein>
    <submittedName>
        <fullName evidence="1">Uncharacterized protein</fullName>
    </submittedName>
</protein>
<sequence length="66" mass="7765">QYQGILIPCFCSDHLFPFILKLLPNNHSLICFHFLFASDFERVWPCFSVEAVHSRSTCWIHILLGR</sequence>
<dbReference type="AlphaFoldDB" id="A0A453FKF7"/>
<dbReference type="Proteomes" id="UP000015105">
    <property type="component" value="Chromosome 3D"/>
</dbReference>
<accession>A0A453FKF7</accession>
<organism evidence="1 2">
    <name type="scientific">Aegilops tauschii subsp. strangulata</name>
    <name type="common">Goatgrass</name>
    <dbReference type="NCBI Taxonomy" id="200361"/>
    <lineage>
        <taxon>Eukaryota</taxon>
        <taxon>Viridiplantae</taxon>
        <taxon>Streptophyta</taxon>
        <taxon>Embryophyta</taxon>
        <taxon>Tracheophyta</taxon>
        <taxon>Spermatophyta</taxon>
        <taxon>Magnoliopsida</taxon>
        <taxon>Liliopsida</taxon>
        <taxon>Poales</taxon>
        <taxon>Poaceae</taxon>
        <taxon>BOP clade</taxon>
        <taxon>Pooideae</taxon>
        <taxon>Triticodae</taxon>
        <taxon>Triticeae</taxon>
        <taxon>Triticinae</taxon>
        <taxon>Aegilops</taxon>
    </lineage>
</organism>
<keyword evidence="2" id="KW-1185">Reference proteome</keyword>
<dbReference type="EnsemblPlants" id="AET3Gv20705300.4">
    <property type="protein sequence ID" value="AET3Gv20705300.4"/>
    <property type="gene ID" value="AET3Gv20705300"/>
</dbReference>
<reference evidence="1" key="4">
    <citation type="submission" date="2019-03" db="UniProtKB">
        <authorList>
            <consortium name="EnsemblPlants"/>
        </authorList>
    </citation>
    <scope>IDENTIFICATION</scope>
</reference>
<evidence type="ECO:0000313" key="2">
    <source>
        <dbReference type="Proteomes" id="UP000015105"/>
    </source>
</evidence>